<reference evidence="2" key="1">
    <citation type="submission" date="2020-12" db="EMBL/GenBank/DDBJ databases">
        <title>Vagococcus allomyrinae sp. nov. and Enterococcus lavae sp. nov., isolated from the larvae of Allomyrina dichotoma.</title>
        <authorList>
            <person name="Lee S.D."/>
        </authorList>
    </citation>
    <scope>NUCLEOTIDE SEQUENCE</scope>
    <source>
        <strain evidence="2">BWB3-3</strain>
    </source>
</reference>
<organism evidence="2 3">
    <name type="scientific">Vagococcus allomyrinae</name>
    <dbReference type="NCBI Taxonomy" id="2794353"/>
    <lineage>
        <taxon>Bacteria</taxon>
        <taxon>Bacillati</taxon>
        <taxon>Bacillota</taxon>
        <taxon>Bacilli</taxon>
        <taxon>Lactobacillales</taxon>
        <taxon>Enterococcaceae</taxon>
        <taxon>Vagococcus</taxon>
    </lineage>
</organism>
<dbReference type="InterPro" id="IPR006944">
    <property type="entry name" value="Phage/GTA_portal"/>
</dbReference>
<comment type="caution">
    <text evidence="2">The sequence shown here is derived from an EMBL/GenBank/DDBJ whole genome shotgun (WGS) entry which is preliminary data.</text>
</comment>
<dbReference type="Proteomes" id="UP000674938">
    <property type="component" value="Unassembled WGS sequence"/>
</dbReference>
<dbReference type="EMBL" id="JAEEGA010000019">
    <property type="protein sequence ID" value="MBP1043817.1"/>
    <property type="molecule type" value="Genomic_DNA"/>
</dbReference>
<proteinExistence type="predicted"/>
<dbReference type="Gene3D" id="3.40.50.300">
    <property type="entry name" value="P-loop containing nucleotide triphosphate hydrolases"/>
    <property type="match status" value="1"/>
</dbReference>
<sequence>MEANFALDYADKVLNGEIIAGKKIIQAVTRFKRDLKRSEQSDFPYYFNNDKATQSIKFMGLLPGTDGSRIEMLLFQKWLIAELNGWREKETDNRRYNRAFISMSRKNGKTYLVSGMGSNSLLMEKEPAEGRQILFVSNALKQSKIGYNMMAAGLRNVTKQSKYMRQRLKILNSQITDLESNSFAIALASETSTLDGFGATTAILDEWHEAKDRKVYNVIKSGMSNQKNGLLAVVSTAGLNINVPMFEEYEFLSKVLDGKEEADRYFIAIWELDDKEEIHNEDLYIKANPIFESEEIKNTMIQAIRDDVALGIKQSNLNAVLVKNFNLWLQASDNSYVASEDWANAEVEELDIQGKSVYVGIDLSKTNDLTSLSWIIPLEEGQFYCDSHSDVFTAVKIIASDIASSQLQVVKGGMVDEQTKLDYLINVKPNSIMDGWHFKFALAANMLLNGNSFAEIVRKGEEITELNLLLNSETSLKQSDSGSLYYEVTEGTNTRKLDAENVLHFKYFSQDGIVGLSPLHSL</sequence>
<dbReference type="GO" id="GO:0004519">
    <property type="term" value="F:endonuclease activity"/>
    <property type="evidence" value="ECO:0007669"/>
    <property type="project" value="InterPro"/>
</dbReference>
<feature type="domain" description="Terminase large subunit-like ATPase" evidence="1">
    <location>
        <begin position="75"/>
        <end position="252"/>
    </location>
</feature>
<name>A0A940PFT5_9ENTE</name>
<dbReference type="Pfam" id="PF04860">
    <property type="entry name" value="Phage_portal"/>
    <property type="match status" value="1"/>
</dbReference>
<evidence type="ECO:0000259" key="1">
    <source>
        <dbReference type="Pfam" id="PF03354"/>
    </source>
</evidence>
<protein>
    <submittedName>
        <fullName evidence="2">Phage portal protein</fullName>
    </submittedName>
</protein>
<keyword evidence="3" id="KW-1185">Reference proteome</keyword>
<evidence type="ECO:0000313" key="3">
    <source>
        <dbReference type="Proteomes" id="UP000674938"/>
    </source>
</evidence>
<dbReference type="Pfam" id="PF03354">
    <property type="entry name" value="TerL_ATPase"/>
    <property type="match status" value="1"/>
</dbReference>
<dbReference type="PANTHER" id="PTHR41287">
    <property type="match status" value="1"/>
</dbReference>
<dbReference type="AlphaFoldDB" id="A0A940PFT5"/>
<dbReference type="RefSeq" id="WP_209531669.1">
    <property type="nucleotide sequence ID" value="NZ_JAEEGA010000019.1"/>
</dbReference>
<accession>A0A940PFT5</accession>
<dbReference type="InterPro" id="IPR027417">
    <property type="entry name" value="P-loop_NTPase"/>
</dbReference>
<dbReference type="InterPro" id="IPR046461">
    <property type="entry name" value="TerL_ATPase"/>
</dbReference>
<evidence type="ECO:0000313" key="2">
    <source>
        <dbReference type="EMBL" id="MBP1043817.1"/>
    </source>
</evidence>
<dbReference type="InterPro" id="IPR005021">
    <property type="entry name" value="Terminase_largesu-like"/>
</dbReference>
<dbReference type="PANTHER" id="PTHR41287:SF1">
    <property type="entry name" value="PROTEIN YMFN"/>
    <property type="match status" value="1"/>
</dbReference>
<gene>
    <name evidence="2" type="ORF">I6N95_22565</name>
</gene>